<comment type="subcellular location">
    <subcellularLocation>
        <location evidence="9">Cell membrane</location>
    </subcellularLocation>
</comment>
<keyword evidence="9" id="KW-0448">Lipopolysaccharide biosynthesis</keyword>
<dbReference type="EMBL" id="SHBE01000007">
    <property type="protein sequence ID" value="RZO25997.1"/>
    <property type="molecule type" value="Genomic_DNA"/>
</dbReference>
<gene>
    <name evidence="11" type="ORF">EVA92_03800</name>
</gene>
<dbReference type="Pfam" id="PF04413">
    <property type="entry name" value="Glycos_transf_N"/>
    <property type="match status" value="1"/>
</dbReference>
<name>A0A520MXN8_9GAMM</name>
<comment type="pathway">
    <text evidence="1 9">Bacterial outer membrane biogenesis; LPS core biosynthesis.</text>
</comment>
<dbReference type="UniPathway" id="UPA00958"/>
<accession>A0A520MXN8</accession>
<evidence type="ECO:0000313" key="12">
    <source>
        <dbReference type="Proteomes" id="UP000315825"/>
    </source>
</evidence>
<comment type="catalytic activity">
    <reaction evidence="6 9">
        <text>lipid IVA (E. coli) + CMP-3-deoxy-beta-D-manno-octulosonate = alpha-Kdo-(2-&gt;6)-lipid IVA (E. coli) + CMP + H(+)</text>
        <dbReference type="Rhea" id="RHEA:28066"/>
        <dbReference type="ChEBI" id="CHEBI:15378"/>
        <dbReference type="ChEBI" id="CHEBI:58603"/>
        <dbReference type="ChEBI" id="CHEBI:60364"/>
        <dbReference type="ChEBI" id="CHEBI:60377"/>
        <dbReference type="ChEBI" id="CHEBI:85987"/>
        <dbReference type="EC" id="2.4.99.12"/>
    </reaction>
</comment>
<dbReference type="EC" id="2.4.99.12" evidence="2 9"/>
<evidence type="ECO:0000313" key="11">
    <source>
        <dbReference type="EMBL" id="RZO25997.1"/>
    </source>
</evidence>
<dbReference type="Gene3D" id="3.40.50.2000">
    <property type="entry name" value="Glycogen Phosphorylase B"/>
    <property type="match status" value="1"/>
</dbReference>
<organism evidence="11 12">
    <name type="scientific">SAR86 cluster bacterium</name>
    <dbReference type="NCBI Taxonomy" id="2030880"/>
    <lineage>
        <taxon>Bacteria</taxon>
        <taxon>Pseudomonadati</taxon>
        <taxon>Pseudomonadota</taxon>
        <taxon>Gammaproteobacteria</taxon>
        <taxon>SAR86 cluster</taxon>
    </lineage>
</organism>
<dbReference type="InterPro" id="IPR039901">
    <property type="entry name" value="Kdotransferase"/>
</dbReference>
<keyword evidence="9" id="KW-0472">Membrane</keyword>
<feature type="domain" description="3-deoxy-D-manno-octulosonic-acid transferase N-terminal" evidence="10">
    <location>
        <begin position="33"/>
        <end position="203"/>
    </location>
</feature>
<evidence type="ECO:0000256" key="2">
    <source>
        <dbReference type="ARBA" id="ARBA00012621"/>
    </source>
</evidence>
<comment type="function">
    <text evidence="9">Involved in lipopolysaccharide (LPS) biosynthesis. Catalyzes the transfer of 3-deoxy-D-manno-octulosonate (Kdo) residue(s) from CMP-Kdo to lipid IV(A), the tetraacyldisaccharide-1,4'-bisphosphate precursor of lipid A.</text>
</comment>
<evidence type="ECO:0000259" key="10">
    <source>
        <dbReference type="Pfam" id="PF04413"/>
    </source>
</evidence>
<dbReference type="InterPro" id="IPR007507">
    <property type="entry name" value="Glycos_transf_N"/>
</dbReference>
<evidence type="ECO:0000256" key="9">
    <source>
        <dbReference type="RuleBase" id="RU365103"/>
    </source>
</evidence>
<dbReference type="PANTHER" id="PTHR42755:SF1">
    <property type="entry name" value="3-DEOXY-D-MANNO-OCTULOSONIC ACID TRANSFERASE, MITOCHONDRIAL-RELATED"/>
    <property type="match status" value="1"/>
</dbReference>
<dbReference type="AlphaFoldDB" id="A0A520MXN8"/>
<reference evidence="11 12" key="1">
    <citation type="submission" date="2019-02" db="EMBL/GenBank/DDBJ databases">
        <title>Prokaryotic population dynamics and viral predation in marine succession experiment using metagenomics: the confinement effect.</title>
        <authorList>
            <person name="Haro-Moreno J.M."/>
            <person name="Rodriguez-Valera F."/>
            <person name="Lopez-Perez M."/>
        </authorList>
    </citation>
    <scope>NUCLEOTIDE SEQUENCE [LARGE SCALE GENOMIC DNA]</scope>
    <source>
        <strain evidence="11">MED-G159</strain>
    </source>
</reference>
<evidence type="ECO:0000256" key="1">
    <source>
        <dbReference type="ARBA" id="ARBA00004713"/>
    </source>
</evidence>
<evidence type="ECO:0000256" key="8">
    <source>
        <dbReference type="PIRSR" id="PIRSR639901-2"/>
    </source>
</evidence>
<dbReference type="GO" id="GO:0043842">
    <property type="term" value="F:Kdo transferase activity"/>
    <property type="evidence" value="ECO:0007669"/>
    <property type="project" value="UniProtKB-EC"/>
</dbReference>
<protein>
    <recommendedName>
        <fullName evidence="3 9">3-deoxy-D-manno-octulosonic acid transferase</fullName>
        <shortName evidence="9">Kdo transferase</shortName>
        <ecNumber evidence="2 9">2.4.99.12</ecNumber>
    </recommendedName>
    <alternativeName>
        <fullName evidence="5 9">Lipid IV(A) 3-deoxy-D-manno-octulosonic acid transferase</fullName>
    </alternativeName>
</protein>
<dbReference type="GO" id="GO:0009244">
    <property type="term" value="P:lipopolysaccharide core region biosynthetic process"/>
    <property type="evidence" value="ECO:0007669"/>
    <property type="project" value="UniProtKB-UniRule"/>
</dbReference>
<evidence type="ECO:0000256" key="5">
    <source>
        <dbReference type="ARBA" id="ARBA00031445"/>
    </source>
</evidence>
<keyword evidence="9" id="KW-1003">Cell membrane</keyword>
<comment type="similarity">
    <text evidence="9">Belongs to the glycosyltransferase group 1 family.</text>
</comment>
<dbReference type="InterPro" id="IPR038107">
    <property type="entry name" value="Glycos_transf_N_sf"/>
</dbReference>
<dbReference type="PANTHER" id="PTHR42755">
    <property type="entry name" value="3-DEOXY-MANNO-OCTULOSONATE CYTIDYLYLTRANSFERASE"/>
    <property type="match status" value="1"/>
</dbReference>
<evidence type="ECO:0000256" key="7">
    <source>
        <dbReference type="PIRSR" id="PIRSR639901-1"/>
    </source>
</evidence>
<sequence>MFIVYNLIYIFALPLLILKDFFRKDHGGIRLISKRFGLGLSDQKHTHIWLHGVSLGEIKTLIPVANSFLQKNERILLSSTTNTGISKINKLFGENPNVEIIPFPYDFQRIYNKIIKSFRVKKIILFESEFWPNLLSQKNDKVKIVSFNTIISDNTFSRYKFFKSFIKEALSTIDIFFVQSLDAASKLKNFGLSNVKVLGNIKIYKETYEANQSDYQRIKNKISDCSKCIFTAGSTHNNEEEFIISSLPENNELLLFIAPRHPERFSSVERLLEKQKLKWSKFSEIEKITDEKVILFDEVGTLFELYMNSDFSVVGGSIKYKKGHNFLEPIFAGTSVITGANLENYSEIKSLFCDTGVIETFTSESELRELVNLYIDQKVRERRLILQKTEIDKFGGKYKQIIQELHEI</sequence>
<evidence type="ECO:0000256" key="3">
    <source>
        <dbReference type="ARBA" id="ARBA00019077"/>
    </source>
</evidence>
<feature type="active site" description="Proton acceptor" evidence="7">
    <location>
        <position position="57"/>
    </location>
</feature>
<comment type="caution">
    <text evidence="11">The sequence shown here is derived from an EMBL/GenBank/DDBJ whole genome shotgun (WGS) entry which is preliminary data.</text>
</comment>
<proteinExistence type="inferred from homology"/>
<dbReference type="Gene3D" id="3.40.50.11720">
    <property type="entry name" value="3-Deoxy-D-manno-octulosonic-acid transferase, N-terminal domain"/>
    <property type="match status" value="1"/>
</dbReference>
<dbReference type="Proteomes" id="UP000315825">
    <property type="component" value="Unassembled WGS sequence"/>
</dbReference>
<feature type="site" description="Transition state stabilizer" evidence="8">
    <location>
        <position position="127"/>
    </location>
</feature>
<dbReference type="GO" id="GO:0005886">
    <property type="term" value="C:plasma membrane"/>
    <property type="evidence" value="ECO:0007669"/>
    <property type="project" value="UniProtKB-SubCell"/>
</dbReference>
<evidence type="ECO:0000256" key="4">
    <source>
        <dbReference type="ARBA" id="ARBA00022679"/>
    </source>
</evidence>
<keyword evidence="4 9" id="KW-0808">Transferase</keyword>
<feature type="site" description="Transition state stabilizer" evidence="8">
    <location>
        <position position="202"/>
    </location>
</feature>
<evidence type="ECO:0000256" key="6">
    <source>
        <dbReference type="ARBA" id="ARBA00049183"/>
    </source>
</evidence>
<dbReference type="GO" id="GO:0009245">
    <property type="term" value="P:lipid A biosynthetic process"/>
    <property type="evidence" value="ECO:0007669"/>
    <property type="project" value="TreeGrafter"/>
</dbReference>